<dbReference type="EMBL" id="GL996502">
    <property type="protein sequence ID" value="EGW31949.1"/>
    <property type="molecule type" value="Genomic_DNA"/>
</dbReference>
<sequence length="415" mass="45531">MNTKNTILPPANGKKLWRVKRASSNEDGDEASQTSMECLKSSLKISAAAAAATAINGKPSGRRPSLKRPKNIPGKPKNFVFVDLSPVKSEEQENDANIQPAIGQHGNSPVQQLPSPQASDRDSQVFDHPIQSDDSFCLSSVDSGSPTFSSNDSMSDITSPELSQTNTLGLGINGIDYLPPDLTPNSESFPTHILSQQLYGYQKAMIQQHYQIQLLQQQLQEQQRKQIQLQNQQLQQELARLAMLSPFPQFQPQMPYPVATPVTTPRETTKVNKKRAEKRKSLDQFKSYSGPKSVRSASDGCIKKVRHNRSSSDYRPASIGTITPPTSAGFTDTPMAVTDSMINVSTFTADNIDPFLMADSGLDTTFSFPAATSFADMVENFDTKDISAALLEECGADPLFGERPEATDYRQFVSM</sequence>
<dbReference type="STRING" id="619300.G3ANG0"/>
<feature type="region of interest" description="Disordered" evidence="2">
    <location>
        <begin position="99"/>
        <end position="159"/>
    </location>
</feature>
<feature type="region of interest" description="Disordered" evidence="2">
    <location>
        <begin position="54"/>
        <end position="79"/>
    </location>
</feature>
<evidence type="ECO:0000256" key="2">
    <source>
        <dbReference type="SAM" id="MobiDB-lite"/>
    </source>
</evidence>
<feature type="region of interest" description="Disordered" evidence="2">
    <location>
        <begin position="260"/>
        <end position="280"/>
    </location>
</feature>
<reference evidence="3 4" key="1">
    <citation type="journal article" date="2011" name="Proc. Natl. Acad. Sci. U.S.A.">
        <title>Comparative genomics of xylose-fermenting fungi for enhanced biofuel production.</title>
        <authorList>
            <person name="Wohlbach D.J."/>
            <person name="Kuo A."/>
            <person name="Sato T.K."/>
            <person name="Potts K.M."/>
            <person name="Salamov A.A."/>
            <person name="LaButti K.M."/>
            <person name="Sun H."/>
            <person name="Clum A."/>
            <person name="Pangilinan J.L."/>
            <person name="Lindquist E.A."/>
            <person name="Lucas S."/>
            <person name="Lapidus A."/>
            <person name="Jin M."/>
            <person name="Gunawan C."/>
            <person name="Balan V."/>
            <person name="Dale B.E."/>
            <person name="Jeffries T.W."/>
            <person name="Zinkel R."/>
            <person name="Barry K.W."/>
            <person name="Grigoriev I.V."/>
            <person name="Gasch A.P."/>
        </authorList>
    </citation>
    <scope>NUCLEOTIDE SEQUENCE [LARGE SCALE GENOMIC DNA]</scope>
    <source>
        <strain evidence="4">NRRL Y-27907 / 11-Y1</strain>
    </source>
</reference>
<gene>
    <name evidence="3" type="ORF">SPAPADRAFT_61064</name>
</gene>
<proteinExistence type="predicted"/>
<keyword evidence="1" id="KW-0175">Coiled coil</keyword>
<name>G3ANG0_SPAPN</name>
<dbReference type="AlphaFoldDB" id="G3ANG0"/>
<feature type="compositionally biased region" description="Polar residues" evidence="2">
    <location>
        <begin position="132"/>
        <end position="159"/>
    </location>
</feature>
<evidence type="ECO:0000313" key="3">
    <source>
        <dbReference type="EMBL" id="EGW31949.1"/>
    </source>
</evidence>
<dbReference type="KEGG" id="spaa:SPAPADRAFT_61064"/>
<dbReference type="Proteomes" id="UP000000709">
    <property type="component" value="Unassembled WGS sequence"/>
</dbReference>
<dbReference type="HOGENOM" id="CLU_662520_0_0_1"/>
<dbReference type="InParanoid" id="G3ANG0"/>
<evidence type="ECO:0000313" key="4">
    <source>
        <dbReference type="Proteomes" id="UP000000709"/>
    </source>
</evidence>
<protein>
    <submittedName>
        <fullName evidence="3">Uncharacterized protein</fullName>
    </submittedName>
</protein>
<dbReference type="OMA" id="ADMVENF"/>
<dbReference type="eggNOG" id="ENOG502T4B8">
    <property type="taxonomic scope" value="Eukaryota"/>
</dbReference>
<keyword evidence="4" id="KW-1185">Reference proteome</keyword>
<dbReference type="GeneID" id="18873700"/>
<accession>G3ANG0</accession>
<organism evidence="4">
    <name type="scientific">Spathaspora passalidarum (strain NRRL Y-27907 / 11-Y1)</name>
    <dbReference type="NCBI Taxonomy" id="619300"/>
    <lineage>
        <taxon>Eukaryota</taxon>
        <taxon>Fungi</taxon>
        <taxon>Dikarya</taxon>
        <taxon>Ascomycota</taxon>
        <taxon>Saccharomycotina</taxon>
        <taxon>Pichiomycetes</taxon>
        <taxon>Debaryomycetaceae</taxon>
        <taxon>Spathaspora</taxon>
    </lineage>
</organism>
<feature type="compositionally biased region" description="Polar residues" evidence="2">
    <location>
        <begin position="105"/>
        <end position="118"/>
    </location>
</feature>
<feature type="region of interest" description="Disordered" evidence="2">
    <location>
        <begin position="1"/>
        <end position="36"/>
    </location>
</feature>
<feature type="coiled-coil region" evidence="1">
    <location>
        <begin position="212"/>
        <end position="244"/>
    </location>
</feature>
<evidence type="ECO:0000256" key="1">
    <source>
        <dbReference type="SAM" id="Coils"/>
    </source>
</evidence>
<dbReference type="RefSeq" id="XP_007375225.1">
    <property type="nucleotide sequence ID" value="XM_007375163.1"/>
</dbReference>
<feature type="compositionally biased region" description="Basic residues" evidence="2">
    <location>
        <begin position="60"/>
        <end position="70"/>
    </location>
</feature>
<dbReference type="OrthoDB" id="4025787at2759"/>